<keyword evidence="1" id="KW-0472">Membrane</keyword>
<evidence type="ECO:0000313" key="3">
    <source>
        <dbReference type="Proteomes" id="UP001589789"/>
    </source>
</evidence>
<protein>
    <submittedName>
        <fullName evidence="2">Uncharacterized protein</fullName>
    </submittedName>
</protein>
<evidence type="ECO:0000313" key="2">
    <source>
        <dbReference type="EMBL" id="MFC0387785.1"/>
    </source>
</evidence>
<feature type="transmembrane region" description="Helical" evidence="1">
    <location>
        <begin position="27"/>
        <end position="50"/>
    </location>
</feature>
<feature type="transmembrane region" description="Helical" evidence="1">
    <location>
        <begin position="82"/>
        <end position="106"/>
    </location>
</feature>
<reference evidence="2 3" key="1">
    <citation type="submission" date="2024-09" db="EMBL/GenBank/DDBJ databases">
        <authorList>
            <person name="Sun Q."/>
            <person name="Mori K."/>
        </authorList>
    </citation>
    <scope>NUCLEOTIDE SEQUENCE [LARGE SCALE GENOMIC DNA]</scope>
    <source>
        <strain evidence="2 3">CCM 7468</strain>
    </source>
</reference>
<dbReference type="RefSeq" id="WP_377053567.1">
    <property type="nucleotide sequence ID" value="NZ_JBHLVZ010000069.1"/>
</dbReference>
<gene>
    <name evidence="2" type="ORF">ACFFIC_19895</name>
</gene>
<accession>A0ABV6IVZ0</accession>
<dbReference type="Proteomes" id="UP001589789">
    <property type="component" value="Unassembled WGS sequence"/>
</dbReference>
<sequence>MGAPGPVRLPPGIGPGRPFRWGWAGRLALLAVTLAAWAPFLSVLATAVVADALGCRVDEGSVHPCAGPFGTELGSLLYSMGVMGWLMLATAPFMLLTGLAWTVILVRWGWRRMRG</sequence>
<evidence type="ECO:0000256" key="1">
    <source>
        <dbReference type="SAM" id="Phobius"/>
    </source>
</evidence>
<organism evidence="2 3">
    <name type="scientific">Muricoccus vinaceus</name>
    <dbReference type="NCBI Taxonomy" id="424704"/>
    <lineage>
        <taxon>Bacteria</taxon>
        <taxon>Pseudomonadati</taxon>
        <taxon>Pseudomonadota</taxon>
        <taxon>Alphaproteobacteria</taxon>
        <taxon>Acetobacterales</taxon>
        <taxon>Roseomonadaceae</taxon>
        <taxon>Muricoccus</taxon>
    </lineage>
</organism>
<keyword evidence="1" id="KW-0812">Transmembrane</keyword>
<name>A0ABV6IVZ0_9PROT</name>
<comment type="caution">
    <text evidence="2">The sequence shown here is derived from an EMBL/GenBank/DDBJ whole genome shotgun (WGS) entry which is preliminary data.</text>
</comment>
<keyword evidence="3" id="KW-1185">Reference proteome</keyword>
<keyword evidence="1" id="KW-1133">Transmembrane helix</keyword>
<dbReference type="EMBL" id="JBHLVZ010000069">
    <property type="protein sequence ID" value="MFC0387785.1"/>
    <property type="molecule type" value="Genomic_DNA"/>
</dbReference>
<proteinExistence type="predicted"/>